<keyword evidence="2 3" id="KW-0802">TPR repeat</keyword>
<feature type="repeat" description="TPR" evidence="3">
    <location>
        <begin position="358"/>
        <end position="391"/>
    </location>
</feature>
<feature type="repeat" description="TPR" evidence="3">
    <location>
        <begin position="396"/>
        <end position="429"/>
    </location>
</feature>
<name>A0A2T0VUT6_9RHOB</name>
<dbReference type="RefSeq" id="WP_106358937.1">
    <property type="nucleotide sequence ID" value="NZ_PVTP01000013.1"/>
</dbReference>
<dbReference type="Proteomes" id="UP000238007">
    <property type="component" value="Unassembled WGS sequence"/>
</dbReference>
<keyword evidence="1" id="KW-0677">Repeat</keyword>
<feature type="repeat" description="TPR" evidence="3">
    <location>
        <begin position="465"/>
        <end position="498"/>
    </location>
</feature>
<evidence type="ECO:0000313" key="5">
    <source>
        <dbReference type="EMBL" id="PRY75251.1"/>
    </source>
</evidence>
<keyword evidence="6" id="KW-1185">Reference proteome</keyword>
<evidence type="ECO:0000256" key="4">
    <source>
        <dbReference type="SAM" id="SignalP"/>
    </source>
</evidence>
<dbReference type="Pfam" id="PF13432">
    <property type="entry name" value="TPR_16"/>
    <property type="match status" value="2"/>
</dbReference>
<dbReference type="InterPro" id="IPR019734">
    <property type="entry name" value="TPR_rpt"/>
</dbReference>
<comment type="caution">
    <text evidence="5">The sequence shown here is derived from an EMBL/GenBank/DDBJ whole genome shotgun (WGS) entry which is preliminary data.</text>
</comment>
<feature type="signal peptide" evidence="4">
    <location>
        <begin position="1"/>
        <end position="23"/>
    </location>
</feature>
<dbReference type="InterPro" id="IPR011990">
    <property type="entry name" value="TPR-like_helical_dom_sf"/>
</dbReference>
<gene>
    <name evidence="5" type="ORF">CLV80_11361</name>
</gene>
<evidence type="ECO:0000256" key="3">
    <source>
        <dbReference type="PROSITE-ProRule" id="PRU00339"/>
    </source>
</evidence>
<dbReference type="PROSITE" id="PS50005">
    <property type="entry name" value="TPR"/>
    <property type="match status" value="3"/>
</dbReference>
<dbReference type="SUPFAM" id="SSF48452">
    <property type="entry name" value="TPR-like"/>
    <property type="match status" value="3"/>
</dbReference>
<dbReference type="SMART" id="SM00028">
    <property type="entry name" value="TPR"/>
    <property type="match status" value="5"/>
</dbReference>
<dbReference type="Gene3D" id="1.25.40.10">
    <property type="entry name" value="Tetratricopeptide repeat domain"/>
    <property type="match status" value="4"/>
</dbReference>
<dbReference type="InterPro" id="IPR050498">
    <property type="entry name" value="Ycf3"/>
</dbReference>
<dbReference type="AlphaFoldDB" id="A0A2T0VUT6"/>
<dbReference type="OrthoDB" id="9766710at2"/>
<protein>
    <submittedName>
        <fullName evidence="5">Tetratricopeptide repeat protein</fullName>
    </submittedName>
</protein>
<dbReference type="EMBL" id="PVTP01000013">
    <property type="protein sequence ID" value="PRY75251.1"/>
    <property type="molecule type" value="Genomic_DNA"/>
</dbReference>
<reference evidence="5 6" key="1">
    <citation type="submission" date="2018-03" db="EMBL/GenBank/DDBJ databases">
        <title>Genomic Encyclopedia of Archaeal and Bacterial Type Strains, Phase II (KMG-II): from individual species to whole genera.</title>
        <authorList>
            <person name="Goeker M."/>
        </authorList>
    </citation>
    <scope>NUCLEOTIDE SEQUENCE [LARGE SCALE GENOMIC DNA]</scope>
    <source>
        <strain evidence="5 6">DSM 101533</strain>
    </source>
</reference>
<evidence type="ECO:0000256" key="1">
    <source>
        <dbReference type="ARBA" id="ARBA00022737"/>
    </source>
</evidence>
<evidence type="ECO:0000256" key="2">
    <source>
        <dbReference type="ARBA" id="ARBA00022803"/>
    </source>
</evidence>
<accession>A0A2T0VUT6</accession>
<feature type="chain" id="PRO_5015647981" evidence="4">
    <location>
        <begin position="24"/>
        <end position="565"/>
    </location>
</feature>
<organism evidence="5 6">
    <name type="scientific">Yoonia maritima</name>
    <dbReference type="NCBI Taxonomy" id="1435347"/>
    <lineage>
        <taxon>Bacteria</taxon>
        <taxon>Pseudomonadati</taxon>
        <taxon>Pseudomonadota</taxon>
        <taxon>Alphaproteobacteria</taxon>
        <taxon>Rhodobacterales</taxon>
        <taxon>Paracoccaceae</taxon>
        <taxon>Yoonia</taxon>
    </lineage>
</organism>
<proteinExistence type="predicted"/>
<keyword evidence="4" id="KW-0732">Signal</keyword>
<dbReference type="Pfam" id="PF14559">
    <property type="entry name" value="TPR_19"/>
    <property type="match status" value="1"/>
</dbReference>
<evidence type="ECO:0000313" key="6">
    <source>
        <dbReference type="Proteomes" id="UP000238007"/>
    </source>
</evidence>
<sequence>MLKRLLSAVAVSCLLSSGSAVLADPNAGAYLAGRQAVHDHDYGSGARYLTEGLLSDPSNPYLLDRAMTSYVALGQMDQAISIAQAIVDQGFNSQVAHLVLQMADVKSENWDGVFQALEKGRTVSPLIDGVAQAWAHLGNGDMTKASAGFDRVIETEGMVVYGVTHKAYALASVGDFEGAEAMFSMRIPGGMRYNRQSGIAHAQILSQLGRNEDALVILEGVFGAQLDPGLAQLRDQLQAGEAVAYSAVTTPEQGMAEIYHITAGAIQNDVPDAYTLMYARAANYLWPDNTVATLMTAGLLEKLGQYDLSNAAYTSVPRDDPAFHAAELGRADVLRSGGRVEAAIEVLDALARSHPDLPQVFTNQGDTLRQAGRYEEAGRAYTRAIELYADDDPTKWFAYYTRGICEHKTDNWPAAEADFRAALSLQPNHPQILNYLGYSLVERGEKLDEALSMLETAAAARPDHGAIIDSLGWVLFQLGRYDEAVGLLESAAELEPVDSVVNDHLGDVYWAVGREIEAKFQWNRALSFDPKETEALRIRDKLERGLDLVRLDEGLAPIRVASGDH</sequence>
<dbReference type="PANTHER" id="PTHR44858">
    <property type="entry name" value="TETRATRICOPEPTIDE REPEAT PROTEIN 6"/>
    <property type="match status" value="1"/>
</dbReference>
<dbReference type="PANTHER" id="PTHR44858:SF17">
    <property type="match status" value="1"/>
</dbReference>